<evidence type="ECO:0000313" key="4">
    <source>
        <dbReference type="Proteomes" id="UP001500908"/>
    </source>
</evidence>
<organism evidence="3 4">
    <name type="scientific">Salinactinospora qingdaonensis</name>
    <dbReference type="NCBI Taxonomy" id="702744"/>
    <lineage>
        <taxon>Bacteria</taxon>
        <taxon>Bacillati</taxon>
        <taxon>Actinomycetota</taxon>
        <taxon>Actinomycetes</taxon>
        <taxon>Streptosporangiales</taxon>
        <taxon>Nocardiopsidaceae</taxon>
        <taxon>Salinactinospora</taxon>
    </lineage>
</organism>
<reference evidence="4" key="1">
    <citation type="journal article" date="2019" name="Int. J. Syst. Evol. Microbiol.">
        <title>The Global Catalogue of Microorganisms (GCM) 10K type strain sequencing project: providing services to taxonomists for standard genome sequencing and annotation.</title>
        <authorList>
            <consortium name="The Broad Institute Genomics Platform"/>
            <consortium name="The Broad Institute Genome Sequencing Center for Infectious Disease"/>
            <person name="Wu L."/>
            <person name="Ma J."/>
        </authorList>
    </citation>
    <scope>NUCLEOTIDE SEQUENCE [LARGE SCALE GENOMIC DNA]</scope>
    <source>
        <strain evidence="4">JCM 17137</strain>
    </source>
</reference>
<feature type="transmembrane region" description="Helical" evidence="2">
    <location>
        <begin position="58"/>
        <end position="83"/>
    </location>
</feature>
<evidence type="ECO:0000256" key="1">
    <source>
        <dbReference type="SAM" id="MobiDB-lite"/>
    </source>
</evidence>
<proteinExistence type="predicted"/>
<name>A0ABP7F736_9ACTN</name>
<keyword evidence="2" id="KW-0812">Transmembrane</keyword>
<dbReference type="Pfam" id="PF03929">
    <property type="entry name" value="PepSY_TM"/>
    <property type="match status" value="1"/>
</dbReference>
<feature type="transmembrane region" description="Helical" evidence="2">
    <location>
        <begin position="225"/>
        <end position="243"/>
    </location>
</feature>
<sequence>MRNLHSSWHLGAFGQPVTELAASWVLVSIFTGLYLWWPRSKRALAQAFRMRRPGWSRWRSVHSLLGVVISVFLALLVVTGLTWTNYAGTWLDALRAQLGSGAPSVSTEVAGGEAASQSGGSAGESADVDLTGDIDGVAAAAHEAGLSGALELTPPGEPGHAWTAEVNKRQWPIEDTTVAIDPATGQVTDRVEWSDYPLLAKATTVGIAFHQAELFGVVNQVGLTLLALALVVLILAGYRMWWLRRPAGGLGAPPAAGPLLRNVPLPLLVGFAVLMVLLPTLGVSFLLFLLAERLWRAVRAARPPSSGQR</sequence>
<evidence type="ECO:0008006" key="5">
    <source>
        <dbReference type="Google" id="ProtNLM"/>
    </source>
</evidence>
<keyword evidence="2" id="KW-0472">Membrane</keyword>
<evidence type="ECO:0000256" key="2">
    <source>
        <dbReference type="SAM" id="Phobius"/>
    </source>
</evidence>
<dbReference type="Proteomes" id="UP001500908">
    <property type="component" value="Unassembled WGS sequence"/>
</dbReference>
<comment type="caution">
    <text evidence="3">The sequence shown here is derived from an EMBL/GenBank/DDBJ whole genome shotgun (WGS) entry which is preliminary data.</text>
</comment>
<evidence type="ECO:0000313" key="3">
    <source>
        <dbReference type="EMBL" id="GAA3732742.1"/>
    </source>
</evidence>
<feature type="region of interest" description="Disordered" evidence="1">
    <location>
        <begin position="105"/>
        <end position="125"/>
    </location>
</feature>
<accession>A0ABP7F736</accession>
<feature type="transmembrane region" description="Helical" evidence="2">
    <location>
        <begin position="20"/>
        <end position="37"/>
    </location>
</feature>
<dbReference type="RefSeq" id="WP_344968101.1">
    <property type="nucleotide sequence ID" value="NZ_BAABDD010000004.1"/>
</dbReference>
<keyword evidence="4" id="KW-1185">Reference proteome</keyword>
<keyword evidence="2" id="KW-1133">Transmembrane helix</keyword>
<feature type="compositionally biased region" description="Low complexity" evidence="1">
    <location>
        <begin position="110"/>
        <end position="125"/>
    </location>
</feature>
<protein>
    <recommendedName>
        <fullName evidence="5">PepSY-associated TM region</fullName>
    </recommendedName>
</protein>
<dbReference type="EMBL" id="BAABDD010000004">
    <property type="protein sequence ID" value="GAA3732742.1"/>
    <property type="molecule type" value="Genomic_DNA"/>
</dbReference>
<dbReference type="PANTHER" id="PTHR34219">
    <property type="entry name" value="IRON-REGULATED INNER MEMBRANE PROTEIN-RELATED"/>
    <property type="match status" value="1"/>
</dbReference>
<dbReference type="PANTHER" id="PTHR34219:SF1">
    <property type="entry name" value="PEPSY DOMAIN-CONTAINING PROTEIN"/>
    <property type="match status" value="1"/>
</dbReference>
<feature type="transmembrane region" description="Helical" evidence="2">
    <location>
        <begin position="263"/>
        <end position="290"/>
    </location>
</feature>
<dbReference type="InterPro" id="IPR005625">
    <property type="entry name" value="PepSY-ass_TM"/>
</dbReference>
<gene>
    <name evidence="3" type="ORF">GCM10022402_11610</name>
</gene>